<dbReference type="InterPro" id="IPR015424">
    <property type="entry name" value="PyrdxlP-dep_Trfase"/>
</dbReference>
<protein>
    <recommendedName>
        <fullName evidence="5">glycine hydroxymethyltransferase</fullName>
        <ecNumber evidence="5">2.1.2.1</ecNumber>
    </recommendedName>
    <alternativeName>
        <fullName evidence="12">Glycine hydroxymethyltransferase</fullName>
    </alternativeName>
    <alternativeName>
        <fullName evidence="11">Serine methylase</fullName>
    </alternativeName>
</protein>
<organism evidence="14 15">
    <name type="scientific">Neolamprologus brichardi</name>
    <name type="common">Fairy cichlid</name>
    <name type="synonym">Lamprologus brichardi</name>
    <dbReference type="NCBI Taxonomy" id="32507"/>
    <lineage>
        <taxon>Eukaryota</taxon>
        <taxon>Metazoa</taxon>
        <taxon>Chordata</taxon>
        <taxon>Craniata</taxon>
        <taxon>Vertebrata</taxon>
        <taxon>Euteleostomi</taxon>
        <taxon>Actinopterygii</taxon>
        <taxon>Neopterygii</taxon>
        <taxon>Teleostei</taxon>
        <taxon>Neoteleostei</taxon>
        <taxon>Acanthomorphata</taxon>
        <taxon>Ovalentaria</taxon>
        <taxon>Cichlomorphae</taxon>
        <taxon>Cichliformes</taxon>
        <taxon>Cichlidae</taxon>
        <taxon>African cichlids</taxon>
        <taxon>Pseudocrenilabrinae</taxon>
        <taxon>Lamprologini</taxon>
        <taxon>Neolamprologus</taxon>
    </lineage>
</organism>
<dbReference type="GO" id="GO:0005634">
    <property type="term" value="C:nucleus"/>
    <property type="evidence" value="ECO:0007669"/>
    <property type="project" value="UniProtKB-ARBA"/>
</dbReference>
<dbReference type="PANTHER" id="PTHR11680:SF28">
    <property type="entry name" value="SERINE HYDROXYMETHYLTRANSFERASE, MITOCHONDRIAL"/>
    <property type="match status" value="1"/>
</dbReference>
<evidence type="ECO:0000256" key="5">
    <source>
        <dbReference type="ARBA" id="ARBA00012256"/>
    </source>
</evidence>
<evidence type="ECO:0000256" key="7">
    <source>
        <dbReference type="ARBA" id="ARBA00022563"/>
    </source>
</evidence>
<dbReference type="PANTHER" id="PTHR11680">
    <property type="entry name" value="SERINE HYDROXYMETHYLTRANSFERASE"/>
    <property type="match status" value="1"/>
</dbReference>
<keyword evidence="15" id="KW-1185">Reference proteome</keyword>
<reference evidence="14" key="1">
    <citation type="submission" date="2025-08" db="UniProtKB">
        <authorList>
            <consortium name="Ensembl"/>
        </authorList>
    </citation>
    <scope>IDENTIFICATION</scope>
</reference>
<evidence type="ECO:0000256" key="4">
    <source>
        <dbReference type="ARBA" id="ARBA00006376"/>
    </source>
</evidence>
<dbReference type="GO" id="GO:0005739">
    <property type="term" value="C:mitochondrion"/>
    <property type="evidence" value="ECO:0007669"/>
    <property type="project" value="TreeGrafter"/>
</dbReference>
<feature type="domain" description="Serine hydroxymethyltransferase-like" evidence="13">
    <location>
        <begin position="2"/>
        <end position="153"/>
    </location>
</feature>
<comment type="similarity">
    <text evidence="4">Belongs to the SHMT family.</text>
</comment>
<dbReference type="InterPro" id="IPR015421">
    <property type="entry name" value="PyrdxlP-dep_Trfase_major"/>
</dbReference>
<keyword evidence="10" id="KW-0007">Acetylation</keyword>
<evidence type="ECO:0000256" key="12">
    <source>
        <dbReference type="ARBA" id="ARBA00032953"/>
    </source>
</evidence>
<dbReference type="SUPFAM" id="SSF53383">
    <property type="entry name" value="PLP-dependent transferases"/>
    <property type="match status" value="1"/>
</dbReference>
<keyword evidence="6" id="KW-0963">Cytoplasm</keyword>
<accession>A0A3Q4GNJ6</accession>
<name>A0A3Q4GNJ6_NEOBR</name>
<dbReference type="GO" id="GO:0035999">
    <property type="term" value="P:tetrahydrofolate interconversion"/>
    <property type="evidence" value="ECO:0007669"/>
    <property type="project" value="UniProtKB-UniPathway"/>
</dbReference>
<dbReference type="GO" id="GO:0030170">
    <property type="term" value="F:pyridoxal phosphate binding"/>
    <property type="evidence" value="ECO:0007669"/>
    <property type="project" value="TreeGrafter"/>
</dbReference>
<evidence type="ECO:0000256" key="9">
    <source>
        <dbReference type="ARBA" id="ARBA00022898"/>
    </source>
</evidence>
<dbReference type="Gene3D" id="3.40.640.10">
    <property type="entry name" value="Type I PLP-dependent aspartate aminotransferase-like (Major domain)"/>
    <property type="match status" value="1"/>
</dbReference>
<keyword evidence="7" id="KW-0554">One-carbon metabolism</keyword>
<dbReference type="GeneTree" id="ENSGT00390000002762"/>
<dbReference type="STRING" id="32507.ENSNBRP00000004927"/>
<evidence type="ECO:0000259" key="13">
    <source>
        <dbReference type="Pfam" id="PF00464"/>
    </source>
</evidence>
<evidence type="ECO:0000256" key="3">
    <source>
        <dbReference type="ARBA" id="ARBA00004777"/>
    </source>
</evidence>
<keyword evidence="8" id="KW-0808">Transferase</keyword>
<evidence type="ECO:0000256" key="11">
    <source>
        <dbReference type="ARBA" id="ARBA00031137"/>
    </source>
</evidence>
<dbReference type="Proteomes" id="UP000261580">
    <property type="component" value="Unassembled WGS sequence"/>
</dbReference>
<dbReference type="OMA" id="KRISASW"/>
<evidence type="ECO:0000313" key="14">
    <source>
        <dbReference type="Ensembl" id="ENSNBRP00000004927.1"/>
    </source>
</evidence>
<dbReference type="InterPro" id="IPR049943">
    <property type="entry name" value="Ser_HO-MeTrfase-like"/>
</dbReference>
<dbReference type="FunFam" id="3.90.1150.10:FF:000048">
    <property type="entry name" value="Serine hydroxymethyltransferase, mitochondrial"/>
    <property type="match status" value="1"/>
</dbReference>
<evidence type="ECO:0000256" key="1">
    <source>
        <dbReference type="ARBA" id="ARBA00001933"/>
    </source>
</evidence>
<dbReference type="Pfam" id="PF00464">
    <property type="entry name" value="SHMT"/>
    <property type="match status" value="1"/>
</dbReference>
<proteinExistence type="inferred from homology"/>
<sequence length="158" mass="17694">SLAQDDPEMWNLLQKEKDRQCRGLELIASENFCSRAALEALGSCLNNKYSEGYPGKRYYGGAEVVDQIELLCQKRALEAFDLDPALWGVNVQPYSGSPANFASYTAVLNPHDRIMGLDLPDGGHLTHGYMSDVKRISATSIYFESMPYKLNVSRKAFY</sequence>
<comment type="cofactor">
    <cofactor evidence="1">
        <name>pyridoxal 5'-phosphate</name>
        <dbReference type="ChEBI" id="CHEBI:597326"/>
    </cofactor>
</comment>
<dbReference type="Bgee" id="ENSNBRG00000003922">
    <property type="expression patterns" value="Expressed in blood and 9 other cell types or tissues"/>
</dbReference>
<comment type="pathway">
    <text evidence="3">One-carbon metabolism; tetrahydrofolate interconversion.</text>
</comment>
<evidence type="ECO:0000256" key="8">
    <source>
        <dbReference type="ARBA" id="ARBA00022679"/>
    </source>
</evidence>
<dbReference type="AlphaFoldDB" id="A0A3Q4GNJ6"/>
<dbReference type="FunFam" id="3.40.640.10:FF:000128">
    <property type="entry name" value="Serine hydroxymethyltransferase, mitochondrial"/>
    <property type="match status" value="1"/>
</dbReference>
<evidence type="ECO:0000256" key="6">
    <source>
        <dbReference type="ARBA" id="ARBA00022490"/>
    </source>
</evidence>
<evidence type="ECO:0000256" key="2">
    <source>
        <dbReference type="ARBA" id="ARBA00004496"/>
    </source>
</evidence>
<dbReference type="GO" id="GO:0019264">
    <property type="term" value="P:glycine biosynthetic process from serine"/>
    <property type="evidence" value="ECO:0007669"/>
    <property type="project" value="TreeGrafter"/>
</dbReference>
<dbReference type="EC" id="2.1.2.1" evidence="5"/>
<reference evidence="14" key="2">
    <citation type="submission" date="2025-09" db="UniProtKB">
        <authorList>
            <consortium name="Ensembl"/>
        </authorList>
    </citation>
    <scope>IDENTIFICATION</scope>
</reference>
<dbReference type="Ensembl" id="ENSNBRT00000005080.1">
    <property type="protein sequence ID" value="ENSNBRP00000004927.1"/>
    <property type="gene ID" value="ENSNBRG00000003922.1"/>
</dbReference>
<comment type="subcellular location">
    <subcellularLocation>
        <location evidence="2">Cytoplasm</location>
    </subcellularLocation>
</comment>
<keyword evidence="9" id="KW-0663">Pyridoxal phosphate</keyword>
<evidence type="ECO:0000256" key="10">
    <source>
        <dbReference type="ARBA" id="ARBA00022990"/>
    </source>
</evidence>
<evidence type="ECO:0000313" key="15">
    <source>
        <dbReference type="Proteomes" id="UP000261580"/>
    </source>
</evidence>
<dbReference type="GO" id="GO:0004372">
    <property type="term" value="F:glycine hydroxymethyltransferase activity"/>
    <property type="evidence" value="ECO:0007669"/>
    <property type="project" value="UniProtKB-EC"/>
</dbReference>
<dbReference type="UniPathway" id="UPA00193"/>
<dbReference type="InterPro" id="IPR039429">
    <property type="entry name" value="SHMT-like_dom"/>
</dbReference>